<organism evidence="1 2">
    <name type="scientific">Pleurotus cornucopiae</name>
    <name type="common">Cornucopia mushroom</name>
    <dbReference type="NCBI Taxonomy" id="5321"/>
    <lineage>
        <taxon>Eukaryota</taxon>
        <taxon>Fungi</taxon>
        <taxon>Dikarya</taxon>
        <taxon>Basidiomycota</taxon>
        <taxon>Agaricomycotina</taxon>
        <taxon>Agaricomycetes</taxon>
        <taxon>Agaricomycetidae</taxon>
        <taxon>Agaricales</taxon>
        <taxon>Pleurotineae</taxon>
        <taxon>Pleurotaceae</taxon>
        <taxon>Pleurotus</taxon>
    </lineage>
</organism>
<evidence type="ECO:0000313" key="1">
    <source>
        <dbReference type="EMBL" id="KAG9223268.1"/>
    </source>
</evidence>
<dbReference type="Proteomes" id="UP000824881">
    <property type="component" value="Unassembled WGS sequence"/>
</dbReference>
<name>A0ACB7IYD2_PLECO</name>
<keyword evidence="2" id="KW-1185">Reference proteome</keyword>
<dbReference type="EMBL" id="WQMT02000005">
    <property type="protein sequence ID" value="KAG9223268.1"/>
    <property type="molecule type" value="Genomic_DNA"/>
</dbReference>
<accession>A0ACB7IYD2</accession>
<proteinExistence type="predicted"/>
<sequence length="158" mass="17162">MLKDLSLSPQRTVVFQQDNLPFGEHGLTIVNGHMGSKYKQVMVFLDSIVYTADDSQNDKGSRGKDKADRPRKGSNADGDNFASTQATSENKKLVIIAAICGSEEDETASSYTLARYVELGPRRILAATNICSFMAPKPVRTPISQCPSVTQGSVGYLE</sequence>
<gene>
    <name evidence="1" type="ORF">CCMSSC00406_0000043</name>
</gene>
<protein>
    <submittedName>
        <fullName evidence="1">Uncharacterized protein</fullName>
    </submittedName>
</protein>
<comment type="caution">
    <text evidence="1">The sequence shown here is derived from an EMBL/GenBank/DDBJ whole genome shotgun (WGS) entry which is preliminary data.</text>
</comment>
<evidence type="ECO:0000313" key="2">
    <source>
        <dbReference type="Proteomes" id="UP000824881"/>
    </source>
</evidence>
<reference evidence="1 2" key="1">
    <citation type="journal article" date="2021" name="Appl. Environ. Microbiol.">
        <title>Genetic linkage and physical mapping for an oyster mushroom Pleurotus cornucopiae and QTL analysis for the trait cap color.</title>
        <authorList>
            <person name="Zhang Y."/>
            <person name="Gao W."/>
            <person name="Sonnenberg A."/>
            <person name="Chen Q."/>
            <person name="Zhang J."/>
            <person name="Huang C."/>
        </authorList>
    </citation>
    <scope>NUCLEOTIDE SEQUENCE [LARGE SCALE GENOMIC DNA]</scope>
    <source>
        <strain evidence="1">CCMSSC00406</strain>
    </source>
</reference>